<dbReference type="Proteomes" id="UP000046395">
    <property type="component" value="Unassembled WGS sequence"/>
</dbReference>
<accession>A0A5S6QAN5</accession>
<reference evidence="3" key="1">
    <citation type="submission" date="2019-12" db="UniProtKB">
        <authorList>
            <consortium name="WormBaseParasite"/>
        </authorList>
    </citation>
    <scope>IDENTIFICATION</scope>
</reference>
<name>A0A5S6QAN5_TRIMR</name>
<proteinExistence type="predicted"/>
<protein>
    <submittedName>
        <fullName evidence="3">Uncharacterized protein</fullName>
    </submittedName>
</protein>
<dbReference type="AlphaFoldDB" id="A0A5S6QAN5"/>
<organism evidence="2 3">
    <name type="scientific">Trichuris muris</name>
    <name type="common">Mouse whipworm</name>
    <dbReference type="NCBI Taxonomy" id="70415"/>
    <lineage>
        <taxon>Eukaryota</taxon>
        <taxon>Metazoa</taxon>
        <taxon>Ecdysozoa</taxon>
        <taxon>Nematoda</taxon>
        <taxon>Enoplea</taxon>
        <taxon>Dorylaimia</taxon>
        <taxon>Trichinellida</taxon>
        <taxon>Trichuridae</taxon>
        <taxon>Trichuris</taxon>
    </lineage>
</organism>
<keyword evidence="2" id="KW-1185">Reference proteome</keyword>
<feature type="region of interest" description="Disordered" evidence="1">
    <location>
        <begin position="74"/>
        <end position="101"/>
    </location>
</feature>
<dbReference type="WBParaSite" id="TMUE_1000004391.1">
    <property type="protein sequence ID" value="TMUE_1000004391.1"/>
    <property type="gene ID" value="WBGene00298938"/>
</dbReference>
<evidence type="ECO:0000313" key="3">
    <source>
        <dbReference type="WBParaSite" id="TMUE_1000004391.1"/>
    </source>
</evidence>
<evidence type="ECO:0000256" key="1">
    <source>
        <dbReference type="SAM" id="MobiDB-lite"/>
    </source>
</evidence>
<sequence length="122" mass="13965">MYDLSGWIVWQHRALVVGEVRSSDRQTSWPTFETASALRNEFREALKWVVAWACSESKLSAARRVFHLDRRTENNGLGPTLAEPTWAKTNSARETAPPTVERQNELATVVPSQFAEKKQCRY</sequence>
<evidence type="ECO:0000313" key="2">
    <source>
        <dbReference type="Proteomes" id="UP000046395"/>
    </source>
</evidence>